<name>A0A9P4GR67_9PLEO</name>
<dbReference type="GO" id="GO:0005778">
    <property type="term" value="C:peroxisomal membrane"/>
    <property type="evidence" value="ECO:0007669"/>
    <property type="project" value="UniProtKB-SubCell"/>
</dbReference>
<keyword evidence="7" id="KW-0436">Ligase</keyword>
<dbReference type="SUPFAM" id="SSF56801">
    <property type="entry name" value="Acetyl-CoA synthetase-like"/>
    <property type="match status" value="1"/>
</dbReference>
<dbReference type="PROSITE" id="PS00455">
    <property type="entry name" value="AMP_BINDING"/>
    <property type="match status" value="1"/>
</dbReference>
<dbReference type="InterPro" id="IPR000873">
    <property type="entry name" value="AMP-dep_synth/lig_dom"/>
</dbReference>
<evidence type="ECO:0000256" key="10">
    <source>
        <dbReference type="ARBA" id="ARBA00022741"/>
    </source>
</evidence>
<keyword evidence="15" id="KW-0576">Peroxisome</keyword>
<feature type="transmembrane region" description="Helical" evidence="21">
    <location>
        <begin position="352"/>
        <end position="373"/>
    </location>
</feature>
<evidence type="ECO:0000256" key="21">
    <source>
        <dbReference type="SAM" id="Phobius"/>
    </source>
</evidence>
<evidence type="ECO:0000259" key="22">
    <source>
        <dbReference type="PROSITE" id="PS50850"/>
    </source>
</evidence>
<keyword evidence="13" id="KW-0445">Lipid transport</keyword>
<evidence type="ECO:0000256" key="19">
    <source>
        <dbReference type="ARBA" id="ARBA00078285"/>
    </source>
</evidence>
<feature type="transmembrane region" description="Helical" evidence="21">
    <location>
        <begin position="328"/>
        <end position="346"/>
    </location>
</feature>
<feature type="region of interest" description="Disordered" evidence="20">
    <location>
        <begin position="237"/>
        <end position="259"/>
    </location>
</feature>
<feature type="transmembrane region" description="Helical" evidence="21">
    <location>
        <begin position="266"/>
        <end position="284"/>
    </location>
</feature>
<dbReference type="FunFam" id="1.20.1250.20:FF:000223">
    <property type="entry name" value="Major facilitator superfamily domain-containing protein"/>
    <property type="match status" value="1"/>
</dbReference>
<feature type="transmembrane region" description="Helical" evidence="21">
    <location>
        <begin position="205"/>
        <end position="225"/>
    </location>
</feature>
<dbReference type="InterPro" id="IPR011701">
    <property type="entry name" value="MFS"/>
</dbReference>
<dbReference type="EMBL" id="ML976614">
    <property type="protein sequence ID" value="KAF1851098.1"/>
    <property type="molecule type" value="Genomic_DNA"/>
</dbReference>
<keyword evidence="8" id="KW-0551">Lipid droplet</keyword>
<evidence type="ECO:0000313" key="23">
    <source>
        <dbReference type="EMBL" id="KAF1851098.1"/>
    </source>
</evidence>
<gene>
    <name evidence="23" type="ORF">K460DRAFT_373173</name>
</gene>
<evidence type="ECO:0000256" key="11">
    <source>
        <dbReference type="ARBA" id="ARBA00022840"/>
    </source>
</evidence>
<evidence type="ECO:0000256" key="20">
    <source>
        <dbReference type="SAM" id="MobiDB-lite"/>
    </source>
</evidence>
<keyword evidence="5" id="KW-0813">Transport</keyword>
<comment type="catalytic activity">
    <reaction evidence="16">
        <text>a very long-chain fatty acid + ATP + CoA = a very long-chain fatty acyl-CoA + AMP + diphosphate</text>
        <dbReference type="Rhea" id="RHEA:54536"/>
        <dbReference type="ChEBI" id="CHEBI:30616"/>
        <dbReference type="ChEBI" id="CHEBI:33019"/>
        <dbReference type="ChEBI" id="CHEBI:57287"/>
        <dbReference type="ChEBI" id="CHEBI:58950"/>
        <dbReference type="ChEBI" id="CHEBI:138261"/>
        <dbReference type="ChEBI" id="CHEBI:456215"/>
    </reaction>
</comment>
<keyword evidence="10" id="KW-0547">Nucleotide-binding</keyword>
<dbReference type="GO" id="GO:0005324">
    <property type="term" value="F:long-chain fatty acid transmembrane transporter activity"/>
    <property type="evidence" value="ECO:0007669"/>
    <property type="project" value="TreeGrafter"/>
</dbReference>
<dbReference type="OrthoDB" id="196650at2759"/>
<keyword evidence="14 21" id="KW-0472">Membrane</keyword>
<evidence type="ECO:0000256" key="14">
    <source>
        <dbReference type="ARBA" id="ARBA00023136"/>
    </source>
</evidence>
<dbReference type="Gene3D" id="3.40.50.12780">
    <property type="entry name" value="N-terminal domain of ligase-like"/>
    <property type="match status" value="1"/>
</dbReference>
<dbReference type="GO" id="GO:0005811">
    <property type="term" value="C:lipid droplet"/>
    <property type="evidence" value="ECO:0007669"/>
    <property type="project" value="UniProtKB-SubCell"/>
</dbReference>
<evidence type="ECO:0000256" key="8">
    <source>
        <dbReference type="ARBA" id="ARBA00022677"/>
    </source>
</evidence>
<feature type="transmembrane region" description="Helical" evidence="21">
    <location>
        <begin position="304"/>
        <end position="321"/>
    </location>
</feature>
<feature type="transmembrane region" description="Helical" evidence="21">
    <location>
        <begin position="418"/>
        <end position="436"/>
    </location>
</feature>
<feature type="transmembrane region" description="Helical" evidence="21">
    <location>
        <begin position="81"/>
        <end position="103"/>
    </location>
</feature>
<dbReference type="Gene3D" id="1.20.1250.20">
    <property type="entry name" value="MFS general substrate transporter like domains"/>
    <property type="match status" value="1"/>
</dbReference>
<dbReference type="InterPro" id="IPR045851">
    <property type="entry name" value="AMP-bd_C_sf"/>
</dbReference>
<keyword evidence="6" id="KW-1003">Cell membrane</keyword>
<evidence type="ECO:0000256" key="12">
    <source>
        <dbReference type="ARBA" id="ARBA00022989"/>
    </source>
</evidence>
<dbReference type="InterPro" id="IPR042099">
    <property type="entry name" value="ANL_N_sf"/>
</dbReference>
<dbReference type="Proteomes" id="UP000800039">
    <property type="component" value="Unassembled WGS sequence"/>
</dbReference>
<feature type="transmembrane region" description="Helical" evidence="21">
    <location>
        <begin position="115"/>
        <end position="133"/>
    </location>
</feature>
<dbReference type="RefSeq" id="XP_040793661.1">
    <property type="nucleotide sequence ID" value="XM_040934563.1"/>
</dbReference>
<evidence type="ECO:0000256" key="9">
    <source>
        <dbReference type="ARBA" id="ARBA00022692"/>
    </source>
</evidence>
<comment type="subcellular location">
    <subcellularLocation>
        <location evidence="3">Cell membrane</location>
        <topology evidence="3">Multi-pass membrane protein</topology>
    </subcellularLocation>
    <subcellularLocation>
        <location evidence="1">Lipid droplet</location>
    </subcellularLocation>
    <subcellularLocation>
        <location evidence="2">Peroxisome membrane</location>
        <topology evidence="2">Multi-pass membrane protein</topology>
    </subcellularLocation>
</comment>
<dbReference type="PANTHER" id="PTHR43107">
    <property type="entry name" value="LONG-CHAIN FATTY ACID TRANSPORT PROTEIN"/>
    <property type="match status" value="1"/>
</dbReference>
<dbReference type="GeneID" id="63851814"/>
<evidence type="ECO:0000256" key="15">
    <source>
        <dbReference type="ARBA" id="ARBA00023140"/>
    </source>
</evidence>
<dbReference type="InterPro" id="IPR036259">
    <property type="entry name" value="MFS_trans_sf"/>
</dbReference>
<dbReference type="PROSITE" id="PS50850">
    <property type="entry name" value="MFS"/>
    <property type="match status" value="1"/>
</dbReference>
<dbReference type="AlphaFoldDB" id="A0A9P4GR67"/>
<feature type="domain" description="Major facilitator superfamily (MFS) profile" evidence="22">
    <location>
        <begin position="16"/>
        <end position="439"/>
    </location>
</feature>
<dbReference type="GO" id="GO:0005524">
    <property type="term" value="F:ATP binding"/>
    <property type="evidence" value="ECO:0007669"/>
    <property type="project" value="UniProtKB-KW"/>
</dbReference>
<dbReference type="InterPro" id="IPR020845">
    <property type="entry name" value="AMP-binding_CS"/>
</dbReference>
<sequence>MGLEAPPVSATLRKRVLKVLFISLLLDLISFTFILPLFPKLIEFYRNHETGQPNTILSKILAGLNAYKNSFAKPINSRYDIVLLGGALGSLFSLCQAIASPFIGTLSDKHGRRTALLWSMAGNILSVALWVAATDFRTFLASRVVGGLSEGNVQLAMAIATDISDESQRGATMALVGVCFSIAFTFGPALGAYLSTLQVMDKNPFAMAAGFSLFLVLTETIYLYFCLPETLPTATANQNTTANDKASGHTNPTKEQKPRIRTNSHTLLNATHFTFILFFSGMEFSLPFMTYDLFSYQAKDSGRLLGFIGLVASILQGSVVRRMHPLKVVQLGVASCTIAFLILGRVETQGALYGAAALLAVTSATVVTGLNSLSSFEASADERGNKLGNHRSFGQIGRSLGPLIFCTLYWWAGRETAYAAGAAGMVGVCALAFGGLKVPPGTENVVIASGCPMEATIFSVRHKQQYTVTSASAAAASVVAISGLAAYLNGKYQIRQDLGVLRFKGDAEKYYAHLVNTKRQSIWYPFTLHVPKYSNNLCIWSREKTYTWQQVHDKAVQWAQFFLANGIKPGDLVATYLTNSADFMVIWLGLFCIGCAPAHLNYNLKADSLVHCLKVAGAKMVLVDSEPDCAARFEACRGQVENELRVKPFTIDDGLLEKVYAGPVIVPGDEYREHVAGSDPVCLLYTSGTTGLPKAAKFMVNRYHQRGNPEKLAFDQKPGPNGDRWYTCMPLFHGTGGMSSMAALTSGMSIAIGRKFSVSTFWDDIHDSQATMFVYVGEAARYLLMAPPHPRERDHRLRGMYGNGLRPDVWNRFKERFNVPEVIEFFNSTEGVLSMAIHSKGDFTATSIGQHGALIRRALYDVYVPVPVDVETGELVRDPETGFVKRNSYNEGGEILVAVPSEEAFAGYHNNPKATAQKFERNVFKHGDLYYRSGDSLRRDDDGRWFFLDRLGDTFRWKSENVSTAEVAEVLGKYPGVGEAIVYGTLVPGHDGRAGCVALRLTENTNSESFDWKAFLEYTRSKLPKYAVPVFLRLVREGSTTDNQKQNKGPLRAEGIEIDKYGSKVVGGTDDVVLWTKPGADAYVRFTMDDLALLRGGKTLL</sequence>
<dbReference type="PANTHER" id="PTHR43107:SF6">
    <property type="entry name" value="ACYL-COA SYNTHETASE FAMILY PROTEIN (CEFD1), PUTATIVE (AFU_ORTHOLOGUE AFUA_6G03630)-RELATED"/>
    <property type="match status" value="1"/>
</dbReference>
<feature type="transmembrane region" description="Helical" evidence="21">
    <location>
        <begin position="466"/>
        <end position="488"/>
    </location>
</feature>
<evidence type="ECO:0000256" key="1">
    <source>
        <dbReference type="ARBA" id="ARBA00004502"/>
    </source>
</evidence>
<dbReference type="InterPro" id="IPR020846">
    <property type="entry name" value="MFS_dom"/>
</dbReference>
<accession>A0A9P4GR67</accession>
<comment type="function">
    <text evidence="17">Acyl-CoA synthetase required for both the import of long chain fatty acids (LCFAs) (C14-C18) and the activation very long chain fatty acids (VLCFAs) (C20-C26) by esterification of the fatty acids into metabolically active CoA-thioesters for subsequent degradation or incorporation into phospholipids. The transport and fatty acyl-CoA synthetase activities are genetically separable and are thus independent activities. Esterifies VLCFAs in the peroxisome matrix. The VLCFAs are actively transported into peroxisomes by a PXA1-PXA2 heterodimeric transporter in the peroxisomal membrane.</text>
</comment>
<evidence type="ECO:0000256" key="17">
    <source>
        <dbReference type="ARBA" id="ARBA00060276"/>
    </source>
</evidence>
<dbReference type="SUPFAM" id="SSF103473">
    <property type="entry name" value="MFS general substrate transporter"/>
    <property type="match status" value="1"/>
</dbReference>
<evidence type="ECO:0000256" key="7">
    <source>
        <dbReference type="ARBA" id="ARBA00022598"/>
    </source>
</evidence>
<dbReference type="Gene3D" id="3.30.300.30">
    <property type="match status" value="1"/>
</dbReference>
<evidence type="ECO:0000256" key="2">
    <source>
        <dbReference type="ARBA" id="ARBA00004585"/>
    </source>
</evidence>
<proteinExistence type="inferred from homology"/>
<comment type="similarity">
    <text evidence="4">Belongs to the ATP-dependent AMP-binding enzyme family.</text>
</comment>
<evidence type="ECO:0000256" key="5">
    <source>
        <dbReference type="ARBA" id="ARBA00022448"/>
    </source>
</evidence>
<protein>
    <recommendedName>
        <fullName evidence="18">Very long-chain fatty acid transport protein</fullName>
    </recommendedName>
    <alternativeName>
        <fullName evidence="19">Very-long-chain acyl-CoA synthetase</fullName>
    </alternativeName>
</protein>
<dbReference type="GO" id="GO:0004467">
    <property type="term" value="F:long-chain fatty acid-CoA ligase activity"/>
    <property type="evidence" value="ECO:0007669"/>
    <property type="project" value="TreeGrafter"/>
</dbReference>
<organism evidence="23 24">
    <name type="scientific">Cucurbitaria berberidis CBS 394.84</name>
    <dbReference type="NCBI Taxonomy" id="1168544"/>
    <lineage>
        <taxon>Eukaryota</taxon>
        <taxon>Fungi</taxon>
        <taxon>Dikarya</taxon>
        <taxon>Ascomycota</taxon>
        <taxon>Pezizomycotina</taxon>
        <taxon>Dothideomycetes</taxon>
        <taxon>Pleosporomycetidae</taxon>
        <taxon>Pleosporales</taxon>
        <taxon>Pleosporineae</taxon>
        <taxon>Cucurbitariaceae</taxon>
        <taxon>Cucurbitaria</taxon>
    </lineage>
</organism>
<feature type="transmembrane region" description="Helical" evidence="21">
    <location>
        <begin position="20"/>
        <end position="38"/>
    </location>
</feature>
<keyword evidence="24" id="KW-1185">Reference proteome</keyword>
<dbReference type="FunFam" id="3.30.300.30:FF:000020">
    <property type="entry name" value="Long-chain fatty acid transporter"/>
    <property type="match status" value="1"/>
</dbReference>
<feature type="transmembrane region" description="Helical" evidence="21">
    <location>
        <begin position="173"/>
        <end position="193"/>
    </location>
</feature>
<evidence type="ECO:0000256" key="18">
    <source>
        <dbReference type="ARBA" id="ARBA00068795"/>
    </source>
</evidence>
<feature type="transmembrane region" description="Helical" evidence="21">
    <location>
        <begin position="393"/>
        <end position="412"/>
    </location>
</feature>
<dbReference type="GO" id="GO:0009898">
    <property type="term" value="C:cytoplasmic side of plasma membrane"/>
    <property type="evidence" value="ECO:0007669"/>
    <property type="project" value="TreeGrafter"/>
</dbReference>
<keyword evidence="9 21" id="KW-0812">Transmembrane</keyword>
<keyword evidence="12 21" id="KW-1133">Transmembrane helix</keyword>
<comment type="caution">
    <text evidence="23">The sequence shown here is derived from an EMBL/GenBank/DDBJ whole genome shotgun (WGS) entry which is preliminary data.</text>
</comment>
<dbReference type="FunFam" id="3.40.50.12780:FF:000019">
    <property type="entry name" value="Long-chain fatty acid transporter"/>
    <property type="match status" value="1"/>
</dbReference>
<reference evidence="23" key="1">
    <citation type="submission" date="2020-01" db="EMBL/GenBank/DDBJ databases">
        <authorList>
            <consortium name="DOE Joint Genome Institute"/>
            <person name="Haridas S."/>
            <person name="Albert R."/>
            <person name="Binder M."/>
            <person name="Bloem J."/>
            <person name="Labutti K."/>
            <person name="Salamov A."/>
            <person name="Andreopoulos B."/>
            <person name="Baker S.E."/>
            <person name="Barry K."/>
            <person name="Bills G."/>
            <person name="Bluhm B.H."/>
            <person name="Cannon C."/>
            <person name="Castanera R."/>
            <person name="Culley D.E."/>
            <person name="Daum C."/>
            <person name="Ezra D."/>
            <person name="Gonzalez J.B."/>
            <person name="Henrissat B."/>
            <person name="Kuo A."/>
            <person name="Liang C."/>
            <person name="Lipzen A."/>
            <person name="Lutzoni F."/>
            <person name="Magnuson J."/>
            <person name="Mondo S."/>
            <person name="Nolan M."/>
            <person name="Ohm R."/>
            <person name="Pangilinan J."/>
            <person name="Park H.-J."/>
            <person name="Ramirez L."/>
            <person name="Alfaro M."/>
            <person name="Sun H."/>
            <person name="Tritt A."/>
            <person name="Yoshinaga Y."/>
            <person name="Zwiers L.-H."/>
            <person name="Turgeon B.G."/>
            <person name="Goodwin S.B."/>
            <person name="Spatafora J.W."/>
            <person name="Crous P.W."/>
            <person name="Grigoriev I.V."/>
        </authorList>
    </citation>
    <scope>NUCLEOTIDE SEQUENCE</scope>
    <source>
        <strain evidence="23">CBS 394.84</strain>
    </source>
</reference>
<evidence type="ECO:0000256" key="6">
    <source>
        <dbReference type="ARBA" id="ARBA00022475"/>
    </source>
</evidence>
<evidence type="ECO:0000256" key="4">
    <source>
        <dbReference type="ARBA" id="ARBA00006432"/>
    </source>
</evidence>
<dbReference type="GO" id="GO:0044539">
    <property type="term" value="P:long-chain fatty acid import into cell"/>
    <property type="evidence" value="ECO:0007669"/>
    <property type="project" value="TreeGrafter"/>
</dbReference>
<evidence type="ECO:0000256" key="3">
    <source>
        <dbReference type="ARBA" id="ARBA00004651"/>
    </source>
</evidence>
<dbReference type="Pfam" id="PF07690">
    <property type="entry name" value="MFS_1"/>
    <property type="match status" value="1"/>
</dbReference>
<keyword evidence="11" id="KW-0067">ATP-binding</keyword>
<evidence type="ECO:0000256" key="13">
    <source>
        <dbReference type="ARBA" id="ARBA00023055"/>
    </source>
</evidence>
<evidence type="ECO:0000256" key="16">
    <source>
        <dbReference type="ARBA" id="ARBA00051585"/>
    </source>
</evidence>
<evidence type="ECO:0000313" key="24">
    <source>
        <dbReference type="Proteomes" id="UP000800039"/>
    </source>
</evidence>
<dbReference type="Pfam" id="PF00501">
    <property type="entry name" value="AMP-binding"/>
    <property type="match status" value="1"/>
</dbReference>